<accession>A0A0L6V8E6</accession>
<feature type="transmembrane region" description="Helical" evidence="1">
    <location>
        <begin position="56"/>
        <end position="81"/>
    </location>
</feature>
<proteinExistence type="predicted"/>
<protein>
    <submittedName>
        <fullName evidence="2">Uncharacterized protein</fullName>
    </submittedName>
</protein>
<dbReference type="AlphaFoldDB" id="A0A0L6V8E6"/>
<keyword evidence="1" id="KW-0812">Transmembrane</keyword>
<dbReference type="Proteomes" id="UP000037035">
    <property type="component" value="Unassembled WGS sequence"/>
</dbReference>
<organism evidence="2 3">
    <name type="scientific">Puccinia sorghi</name>
    <dbReference type="NCBI Taxonomy" id="27349"/>
    <lineage>
        <taxon>Eukaryota</taxon>
        <taxon>Fungi</taxon>
        <taxon>Dikarya</taxon>
        <taxon>Basidiomycota</taxon>
        <taxon>Pucciniomycotina</taxon>
        <taxon>Pucciniomycetes</taxon>
        <taxon>Pucciniales</taxon>
        <taxon>Pucciniaceae</taxon>
        <taxon>Puccinia</taxon>
    </lineage>
</organism>
<feature type="transmembrane region" description="Helical" evidence="1">
    <location>
        <begin position="154"/>
        <end position="175"/>
    </location>
</feature>
<gene>
    <name evidence="2" type="ORF">VP01_2270g1</name>
</gene>
<evidence type="ECO:0000313" key="3">
    <source>
        <dbReference type="Proteomes" id="UP000037035"/>
    </source>
</evidence>
<dbReference type="EMBL" id="LAVV01007137">
    <property type="protein sequence ID" value="KNZ56984.1"/>
    <property type="molecule type" value="Genomic_DNA"/>
</dbReference>
<comment type="caution">
    <text evidence="2">The sequence shown here is derived from an EMBL/GenBank/DDBJ whole genome shotgun (WGS) entry which is preliminary data.</text>
</comment>
<keyword evidence="1" id="KW-0472">Membrane</keyword>
<keyword evidence="1" id="KW-1133">Transmembrane helix</keyword>
<evidence type="ECO:0000313" key="2">
    <source>
        <dbReference type="EMBL" id="KNZ56984.1"/>
    </source>
</evidence>
<reference evidence="2 3" key="1">
    <citation type="submission" date="2015-08" db="EMBL/GenBank/DDBJ databases">
        <title>Next Generation Sequencing and Analysis of the Genome of Puccinia sorghi L Schw, the Causal Agent of Maize Common Rust.</title>
        <authorList>
            <person name="Rochi L."/>
            <person name="Burguener G."/>
            <person name="Darino M."/>
            <person name="Turjanski A."/>
            <person name="Kreff E."/>
            <person name="Dieguez M.J."/>
            <person name="Sacco F."/>
        </authorList>
    </citation>
    <scope>NUCLEOTIDE SEQUENCE [LARGE SCALE GENOMIC DNA]</scope>
    <source>
        <strain evidence="2 3">RO10H11247</strain>
    </source>
</reference>
<keyword evidence="3" id="KW-1185">Reference proteome</keyword>
<name>A0A0L6V8E6_9BASI</name>
<evidence type="ECO:0000256" key="1">
    <source>
        <dbReference type="SAM" id="Phobius"/>
    </source>
</evidence>
<feature type="transmembrane region" description="Helical" evidence="1">
    <location>
        <begin position="12"/>
        <end position="29"/>
    </location>
</feature>
<sequence>MGVLNARVSRVLLHVALMTLALTVIGLTIKGREDLTARRREVAELIPGGTLEAKSLVGVGVVLIITCIQICILAVLNSICILKDKASETIRGWCLPGFILKSMALTLVQLTAINITQTTYTATRGARVSSSILADVVVQWLVVASRRSVLFRDVVVVVDYTVISWIIWLLLIIVICAESSKYSSPEYDNTEKEQSSK</sequence>
<dbReference type="VEuPathDB" id="FungiDB:VP01_2270g1"/>